<sequence length="135" mass="15517">MSKQCPCCSGKSYQDCCQPIISGAKLAETAEQLMRSRYSAYTIYAISYLLDTTHPSTRKFYKAKEIERWAKSSDWQRLVVTKCLDGKVVDRFGEVEFMAFYLDSSGAMKVHHEHSNFEKIKGQWFYVDGEIVSSI</sequence>
<evidence type="ECO:0000313" key="2">
    <source>
        <dbReference type="EMBL" id="SFQ17009.1"/>
    </source>
</evidence>
<evidence type="ECO:0000259" key="1">
    <source>
        <dbReference type="Pfam" id="PF17775"/>
    </source>
</evidence>
<dbReference type="STRING" id="1079859.SAMN04515674_11190"/>
<reference evidence="2 3" key="1">
    <citation type="submission" date="2016-10" db="EMBL/GenBank/DDBJ databases">
        <authorList>
            <person name="de Groot N.N."/>
        </authorList>
    </citation>
    <scope>NUCLEOTIDE SEQUENCE [LARGE SCALE GENOMIC DNA]</scope>
    <source>
        <strain evidence="3">E92,LMG 26720,CCM 7988</strain>
    </source>
</reference>
<dbReference type="AlphaFoldDB" id="A0A1I5WBF0"/>
<accession>A0A1I5WBF0</accession>
<dbReference type="InterPro" id="IPR032710">
    <property type="entry name" value="NTF2-like_dom_sf"/>
</dbReference>
<protein>
    <submittedName>
        <fullName evidence="2">SEC-C motif-containing protein</fullName>
    </submittedName>
</protein>
<dbReference type="PANTHER" id="PTHR33747">
    <property type="entry name" value="UPF0225 PROTEIN SCO1677"/>
    <property type="match status" value="1"/>
</dbReference>
<dbReference type="Pfam" id="PF17775">
    <property type="entry name" value="YchJ_M-like"/>
    <property type="match status" value="1"/>
</dbReference>
<dbReference type="Proteomes" id="UP000199306">
    <property type="component" value="Unassembled WGS sequence"/>
</dbReference>
<dbReference type="RefSeq" id="WP_092018473.1">
    <property type="nucleotide sequence ID" value="NZ_FOXH01000011.1"/>
</dbReference>
<evidence type="ECO:0000313" key="3">
    <source>
        <dbReference type="Proteomes" id="UP000199306"/>
    </source>
</evidence>
<dbReference type="Pfam" id="PF02810">
    <property type="entry name" value="SEC-C"/>
    <property type="match status" value="1"/>
</dbReference>
<keyword evidence="3" id="KW-1185">Reference proteome</keyword>
<dbReference type="SUPFAM" id="SSF54427">
    <property type="entry name" value="NTF2-like"/>
    <property type="match status" value="1"/>
</dbReference>
<dbReference type="OrthoDB" id="21421at2"/>
<dbReference type="NCBIfam" id="NF002486">
    <property type="entry name" value="PRK01752.1"/>
    <property type="match status" value="1"/>
</dbReference>
<proteinExistence type="predicted"/>
<dbReference type="Gene3D" id="3.10.450.50">
    <property type="match status" value="1"/>
</dbReference>
<name>A0A1I5WBF0_9BACT</name>
<dbReference type="InterPro" id="IPR048469">
    <property type="entry name" value="YchJ-like_M"/>
</dbReference>
<dbReference type="PANTHER" id="PTHR33747:SF1">
    <property type="entry name" value="ADENYLATE CYCLASE-ASSOCIATED CAP C-TERMINAL DOMAIN-CONTAINING PROTEIN"/>
    <property type="match status" value="1"/>
</dbReference>
<dbReference type="EMBL" id="FOXH01000011">
    <property type="protein sequence ID" value="SFQ17009.1"/>
    <property type="molecule type" value="Genomic_DNA"/>
</dbReference>
<organism evidence="2 3">
    <name type="scientific">Pseudarcicella hirudinis</name>
    <dbReference type="NCBI Taxonomy" id="1079859"/>
    <lineage>
        <taxon>Bacteria</taxon>
        <taxon>Pseudomonadati</taxon>
        <taxon>Bacteroidota</taxon>
        <taxon>Cytophagia</taxon>
        <taxon>Cytophagales</taxon>
        <taxon>Flectobacillaceae</taxon>
        <taxon>Pseudarcicella</taxon>
    </lineage>
</organism>
<dbReference type="InterPro" id="IPR004027">
    <property type="entry name" value="SEC_C_motif"/>
</dbReference>
<gene>
    <name evidence="2" type="ORF">SAMN04515674_11190</name>
</gene>
<feature type="domain" description="YchJ-like middle NTF2-like" evidence="1">
    <location>
        <begin position="29"/>
        <end position="129"/>
    </location>
</feature>